<dbReference type="AlphaFoldDB" id="A0AAV4AMP4"/>
<keyword evidence="2" id="KW-1185">Reference proteome</keyword>
<comment type="caution">
    <text evidence="1">The sequence shown here is derived from an EMBL/GenBank/DDBJ whole genome shotgun (WGS) entry which is preliminary data.</text>
</comment>
<sequence length="108" mass="12349">MESHKESRDRLAAWIHGVQTRVDIAQREATSITRGSTFNRHNVTTFFRNLEEANRKIKVIPFNVYNLDETNMTTVHNPPQILAQRGSKQVGVDDFANPAKPITMKWAS</sequence>
<reference evidence="1 2" key="1">
    <citation type="journal article" date="2021" name="Elife">
        <title>Chloroplast acquisition without the gene transfer in kleptoplastic sea slugs, Plakobranchus ocellatus.</title>
        <authorList>
            <person name="Maeda T."/>
            <person name="Takahashi S."/>
            <person name="Yoshida T."/>
            <person name="Shimamura S."/>
            <person name="Takaki Y."/>
            <person name="Nagai Y."/>
            <person name="Toyoda A."/>
            <person name="Suzuki Y."/>
            <person name="Arimoto A."/>
            <person name="Ishii H."/>
            <person name="Satoh N."/>
            <person name="Nishiyama T."/>
            <person name="Hasebe M."/>
            <person name="Maruyama T."/>
            <person name="Minagawa J."/>
            <person name="Obokata J."/>
            <person name="Shigenobu S."/>
        </authorList>
    </citation>
    <scope>NUCLEOTIDE SEQUENCE [LARGE SCALE GENOMIC DNA]</scope>
</reference>
<protein>
    <submittedName>
        <fullName evidence="1">Tigger transposable element-derived protein 6</fullName>
    </submittedName>
</protein>
<organism evidence="1 2">
    <name type="scientific">Plakobranchus ocellatus</name>
    <dbReference type="NCBI Taxonomy" id="259542"/>
    <lineage>
        <taxon>Eukaryota</taxon>
        <taxon>Metazoa</taxon>
        <taxon>Spiralia</taxon>
        <taxon>Lophotrochozoa</taxon>
        <taxon>Mollusca</taxon>
        <taxon>Gastropoda</taxon>
        <taxon>Heterobranchia</taxon>
        <taxon>Euthyneura</taxon>
        <taxon>Panpulmonata</taxon>
        <taxon>Sacoglossa</taxon>
        <taxon>Placobranchoidea</taxon>
        <taxon>Plakobranchidae</taxon>
        <taxon>Plakobranchus</taxon>
    </lineage>
</organism>
<evidence type="ECO:0000313" key="1">
    <source>
        <dbReference type="EMBL" id="GFO09049.1"/>
    </source>
</evidence>
<dbReference type="Proteomes" id="UP000735302">
    <property type="component" value="Unassembled WGS sequence"/>
</dbReference>
<gene>
    <name evidence="1" type="ORF">PoB_003555400</name>
</gene>
<evidence type="ECO:0000313" key="2">
    <source>
        <dbReference type="Proteomes" id="UP000735302"/>
    </source>
</evidence>
<name>A0AAV4AMP4_9GAST</name>
<dbReference type="EMBL" id="BLXT01004058">
    <property type="protein sequence ID" value="GFO09049.1"/>
    <property type="molecule type" value="Genomic_DNA"/>
</dbReference>
<accession>A0AAV4AMP4</accession>
<proteinExistence type="predicted"/>